<dbReference type="Proteomes" id="UP000792457">
    <property type="component" value="Unassembled WGS sequence"/>
</dbReference>
<dbReference type="PRINTS" id="PR00888">
    <property type="entry name" value="SM22CALPONIN"/>
</dbReference>
<dbReference type="InterPro" id="IPR003096">
    <property type="entry name" value="SM22_calponin"/>
</dbReference>
<dbReference type="GO" id="GO:0005737">
    <property type="term" value="C:cytoplasm"/>
    <property type="evidence" value="ECO:0007669"/>
    <property type="project" value="TreeGrafter"/>
</dbReference>
<dbReference type="AlphaFoldDB" id="A0A8K0KJX3"/>
<evidence type="ECO:0000313" key="2">
    <source>
        <dbReference type="EMBL" id="KAG8236230.1"/>
    </source>
</evidence>
<reference evidence="2" key="1">
    <citation type="submission" date="2013-04" db="EMBL/GenBank/DDBJ databases">
        <authorList>
            <person name="Qu J."/>
            <person name="Murali S.C."/>
            <person name="Bandaranaike D."/>
            <person name="Bellair M."/>
            <person name="Blankenburg K."/>
            <person name="Chao H."/>
            <person name="Dinh H."/>
            <person name="Doddapaneni H."/>
            <person name="Downs B."/>
            <person name="Dugan-Rocha S."/>
            <person name="Elkadiri S."/>
            <person name="Gnanaolivu R.D."/>
            <person name="Hernandez B."/>
            <person name="Javaid M."/>
            <person name="Jayaseelan J.C."/>
            <person name="Lee S."/>
            <person name="Li M."/>
            <person name="Ming W."/>
            <person name="Munidasa M."/>
            <person name="Muniz J."/>
            <person name="Nguyen L."/>
            <person name="Ongeri F."/>
            <person name="Osuji N."/>
            <person name="Pu L.-L."/>
            <person name="Puazo M."/>
            <person name="Qu C."/>
            <person name="Quiroz J."/>
            <person name="Raj R."/>
            <person name="Weissenberger G."/>
            <person name="Xin Y."/>
            <person name="Zou X."/>
            <person name="Han Y."/>
            <person name="Richards S."/>
            <person name="Worley K."/>
            <person name="Muzny D."/>
            <person name="Gibbs R."/>
        </authorList>
    </citation>
    <scope>NUCLEOTIDE SEQUENCE</scope>
    <source>
        <strain evidence="2">Sampled in the wild</strain>
    </source>
</reference>
<dbReference type="PROSITE" id="PS50021">
    <property type="entry name" value="CH"/>
    <property type="match status" value="1"/>
</dbReference>
<gene>
    <name evidence="2" type="ORF">J437_LFUL010983</name>
</gene>
<reference evidence="2" key="2">
    <citation type="submission" date="2017-10" db="EMBL/GenBank/DDBJ databases">
        <title>Ladona fulva Genome sequencing and assembly.</title>
        <authorList>
            <person name="Murali S."/>
            <person name="Richards S."/>
            <person name="Bandaranaike D."/>
            <person name="Bellair M."/>
            <person name="Blankenburg K."/>
            <person name="Chao H."/>
            <person name="Dinh H."/>
            <person name="Doddapaneni H."/>
            <person name="Dugan-Rocha S."/>
            <person name="Elkadiri S."/>
            <person name="Gnanaolivu R."/>
            <person name="Hernandez B."/>
            <person name="Skinner E."/>
            <person name="Javaid M."/>
            <person name="Lee S."/>
            <person name="Li M."/>
            <person name="Ming W."/>
            <person name="Munidasa M."/>
            <person name="Muniz J."/>
            <person name="Nguyen L."/>
            <person name="Hughes D."/>
            <person name="Osuji N."/>
            <person name="Pu L.-L."/>
            <person name="Puazo M."/>
            <person name="Qu C."/>
            <person name="Quiroz J."/>
            <person name="Raj R."/>
            <person name="Weissenberger G."/>
            <person name="Xin Y."/>
            <person name="Zou X."/>
            <person name="Han Y."/>
            <person name="Worley K."/>
            <person name="Muzny D."/>
            <person name="Gibbs R."/>
        </authorList>
    </citation>
    <scope>NUCLEOTIDE SEQUENCE</scope>
    <source>
        <strain evidence="2">Sampled in the wild</strain>
    </source>
</reference>
<dbReference type="CDD" id="cd21201">
    <property type="entry name" value="CH_VAV"/>
    <property type="match status" value="1"/>
</dbReference>
<proteinExistence type="predicted"/>
<comment type="caution">
    <text evidence="2">The sequence shown here is derived from an EMBL/GenBank/DDBJ whole genome shotgun (WGS) entry which is preliminary data.</text>
</comment>
<dbReference type="PANTHER" id="PTHR45818">
    <property type="entry name" value="PROTEIN VAV"/>
    <property type="match status" value="1"/>
</dbReference>
<dbReference type="OrthoDB" id="5340910at2759"/>
<evidence type="ECO:0000313" key="3">
    <source>
        <dbReference type="Proteomes" id="UP000792457"/>
    </source>
</evidence>
<organism evidence="2 3">
    <name type="scientific">Ladona fulva</name>
    <name type="common">Scarce chaser dragonfly</name>
    <name type="synonym">Libellula fulva</name>
    <dbReference type="NCBI Taxonomy" id="123851"/>
    <lineage>
        <taxon>Eukaryota</taxon>
        <taxon>Metazoa</taxon>
        <taxon>Ecdysozoa</taxon>
        <taxon>Arthropoda</taxon>
        <taxon>Hexapoda</taxon>
        <taxon>Insecta</taxon>
        <taxon>Pterygota</taxon>
        <taxon>Palaeoptera</taxon>
        <taxon>Odonata</taxon>
        <taxon>Epiprocta</taxon>
        <taxon>Anisoptera</taxon>
        <taxon>Libelluloidea</taxon>
        <taxon>Libellulidae</taxon>
        <taxon>Ladona</taxon>
    </lineage>
</organism>
<keyword evidence="3" id="KW-1185">Reference proteome</keyword>
<accession>A0A8K0KJX3</accession>
<dbReference type="GO" id="GO:0016477">
    <property type="term" value="P:cell migration"/>
    <property type="evidence" value="ECO:0007669"/>
    <property type="project" value="TreeGrafter"/>
</dbReference>
<dbReference type="Gene3D" id="1.10.418.10">
    <property type="entry name" value="Calponin-like domain"/>
    <property type="match status" value="1"/>
</dbReference>
<name>A0A8K0KJX3_LADFU</name>
<dbReference type="Pfam" id="PF00307">
    <property type="entry name" value="CH"/>
    <property type="match status" value="1"/>
</dbReference>
<dbReference type="SMART" id="SM00033">
    <property type="entry name" value="CH"/>
    <property type="match status" value="1"/>
</dbReference>
<dbReference type="InterPro" id="IPR036872">
    <property type="entry name" value="CH_dom_sf"/>
</dbReference>
<dbReference type="GO" id="GO:0005085">
    <property type="term" value="F:guanyl-nucleotide exchange factor activity"/>
    <property type="evidence" value="ECO:0007669"/>
    <property type="project" value="TreeGrafter"/>
</dbReference>
<sequence>MSREIWRDCAAWLTRCDVLRPDHKANWPEAGVLDLAYTLRDGVLLCNLLNVLDPGCIDMKEVNQKPQMAQFLCLRNIKTFLHTCQTVFGLKESDIFEPSMLFDLSDFLKVLHTLSKLSNCPKVQRKSIPGFAIHHHRSLSQEDIYRNLNSR</sequence>
<dbReference type="EMBL" id="KZ309003">
    <property type="protein sequence ID" value="KAG8236230.1"/>
    <property type="molecule type" value="Genomic_DNA"/>
</dbReference>
<dbReference type="InterPro" id="IPR001715">
    <property type="entry name" value="CH_dom"/>
</dbReference>
<protein>
    <recommendedName>
        <fullName evidence="1">Calponin-homology (CH) domain-containing protein</fullName>
    </recommendedName>
</protein>
<dbReference type="PANTHER" id="PTHR45818:SF3">
    <property type="entry name" value="PROTEIN VAV"/>
    <property type="match status" value="1"/>
</dbReference>
<evidence type="ECO:0000259" key="1">
    <source>
        <dbReference type="PROSITE" id="PS50021"/>
    </source>
</evidence>
<feature type="domain" description="Calponin-homology (CH)" evidence="1">
    <location>
        <begin position="3"/>
        <end position="121"/>
    </location>
</feature>
<dbReference type="SUPFAM" id="SSF47576">
    <property type="entry name" value="Calponin-homology domain, CH-domain"/>
    <property type="match status" value="1"/>
</dbReference>